<name>A0A8B9AFW3_PHODC</name>
<feature type="domain" description="Reverse transcriptase zinc-binding" evidence="1">
    <location>
        <begin position="7"/>
        <end position="82"/>
    </location>
</feature>
<dbReference type="InterPro" id="IPR026960">
    <property type="entry name" value="RVT-Znf"/>
</dbReference>
<reference evidence="3" key="2">
    <citation type="submission" date="2025-08" db="UniProtKB">
        <authorList>
            <consortium name="RefSeq"/>
        </authorList>
    </citation>
    <scope>IDENTIFICATION</scope>
    <source>
        <tissue evidence="3">Young leaves</tissue>
    </source>
</reference>
<dbReference type="OrthoDB" id="690282at2759"/>
<keyword evidence="2" id="KW-1185">Reference proteome</keyword>
<dbReference type="Pfam" id="PF13966">
    <property type="entry name" value="zf-RVT"/>
    <property type="match status" value="1"/>
</dbReference>
<evidence type="ECO:0000313" key="3">
    <source>
        <dbReference type="RefSeq" id="XP_038982149.1"/>
    </source>
</evidence>
<dbReference type="KEGG" id="pda:120110643"/>
<organism evidence="2 3">
    <name type="scientific">Phoenix dactylifera</name>
    <name type="common">Date palm</name>
    <dbReference type="NCBI Taxonomy" id="42345"/>
    <lineage>
        <taxon>Eukaryota</taxon>
        <taxon>Viridiplantae</taxon>
        <taxon>Streptophyta</taxon>
        <taxon>Embryophyta</taxon>
        <taxon>Tracheophyta</taxon>
        <taxon>Spermatophyta</taxon>
        <taxon>Magnoliopsida</taxon>
        <taxon>Liliopsida</taxon>
        <taxon>Arecaceae</taxon>
        <taxon>Coryphoideae</taxon>
        <taxon>Phoeniceae</taxon>
        <taxon>Phoenix</taxon>
    </lineage>
</organism>
<dbReference type="GeneID" id="120110643"/>
<protein>
    <submittedName>
        <fullName evidence="3">Uncharacterized protein LOC120110643</fullName>
    </submittedName>
</protein>
<reference evidence="2" key="1">
    <citation type="journal article" date="2019" name="Nat. Commun.">
        <title>Genome-wide association mapping of date palm fruit traits.</title>
        <authorList>
            <person name="Hazzouri K.M."/>
            <person name="Gros-Balthazard M."/>
            <person name="Flowers J.M."/>
            <person name="Copetti D."/>
            <person name="Lemansour A."/>
            <person name="Lebrun M."/>
            <person name="Masmoudi K."/>
            <person name="Ferrand S."/>
            <person name="Dhar M.I."/>
            <person name="Fresquez Z.A."/>
            <person name="Rosas U."/>
            <person name="Zhang J."/>
            <person name="Talag J."/>
            <person name="Lee S."/>
            <person name="Kudrna D."/>
            <person name="Powell R.F."/>
            <person name="Leitch I.J."/>
            <person name="Krueger R.R."/>
            <person name="Wing R.A."/>
            <person name="Amiri K.M.A."/>
            <person name="Purugganan M.D."/>
        </authorList>
    </citation>
    <scope>NUCLEOTIDE SEQUENCE [LARGE SCALE GENOMIC DNA]</scope>
    <source>
        <strain evidence="2">cv. Khalas</strain>
    </source>
</reference>
<dbReference type="Proteomes" id="UP000228380">
    <property type="component" value="Chromosome 4"/>
</dbReference>
<evidence type="ECO:0000259" key="1">
    <source>
        <dbReference type="Pfam" id="PF13966"/>
    </source>
</evidence>
<accession>A0A8B9AFW3</accession>
<gene>
    <name evidence="3" type="primary">LOC120110643</name>
</gene>
<dbReference type="RefSeq" id="XP_038982149.1">
    <property type="nucleotide sequence ID" value="XM_039126221.1"/>
</dbReference>
<evidence type="ECO:0000313" key="2">
    <source>
        <dbReference type="Proteomes" id="UP000228380"/>
    </source>
</evidence>
<sequence>MGDLSRILRREYEPGPDCAWIWRLGLHPRVALFLWKVVWDRLPTRAVLGGRGVRIPLVCGVCGVAETVDHALFRCTWARATWRLAGVPQVVWRGRDPFLQAMRQGLESPLLRQGAVRASCTAFQIWLARNARTFDERRMSPRFVVERARVQAAELGYTIPVGGTLIARDT</sequence>
<dbReference type="AlphaFoldDB" id="A0A8B9AFW3"/>
<proteinExistence type="predicted"/>